<dbReference type="InterPro" id="IPR034660">
    <property type="entry name" value="DinB/YfiT-like"/>
</dbReference>
<dbReference type="InterPro" id="IPR024775">
    <property type="entry name" value="DinB-like"/>
</dbReference>
<dbReference type="RefSeq" id="WP_201371708.1">
    <property type="nucleotide sequence ID" value="NZ_BNJG01000001.1"/>
</dbReference>
<dbReference type="EMBL" id="BNJG01000001">
    <property type="protein sequence ID" value="GHO55066.1"/>
    <property type="molecule type" value="Genomic_DNA"/>
</dbReference>
<comment type="caution">
    <text evidence="2">The sequence shown here is derived from an EMBL/GenBank/DDBJ whole genome shotgun (WGS) entry which is preliminary data.</text>
</comment>
<dbReference type="SUPFAM" id="SSF109854">
    <property type="entry name" value="DinB/YfiT-like putative metalloenzymes"/>
    <property type="match status" value="1"/>
</dbReference>
<evidence type="ECO:0000259" key="1">
    <source>
        <dbReference type="Pfam" id="PF12867"/>
    </source>
</evidence>
<sequence>MITDTSPLMSVYEGWDGHQRSLIRAIAPLSPQQLAYRPAPHLRSVGEIASHLSLGRVGWFQRMQAPGSKEVVRQVNGWEEEHRIVENAAELVRRLEVTWQMIETTLDSWAISDLAQTYQHTYWGKTYTISRQWTIWRIMSHDLHHGGELVILLGIQGINAPELGDLGGHITEPPLAEPP</sequence>
<protein>
    <recommendedName>
        <fullName evidence="1">DinB-like domain-containing protein</fullName>
    </recommendedName>
</protein>
<gene>
    <name evidence="2" type="ORF">KSB_35410</name>
</gene>
<accession>A0ABQ3UQV0</accession>
<dbReference type="Pfam" id="PF12867">
    <property type="entry name" value="DinB_2"/>
    <property type="match status" value="1"/>
</dbReference>
<evidence type="ECO:0000313" key="2">
    <source>
        <dbReference type="EMBL" id="GHO55066.1"/>
    </source>
</evidence>
<name>A0ABQ3UQV0_9CHLR</name>
<dbReference type="Gene3D" id="1.20.120.450">
    <property type="entry name" value="dinb family like domain"/>
    <property type="match status" value="1"/>
</dbReference>
<evidence type="ECO:0000313" key="3">
    <source>
        <dbReference type="Proteomes" id="UP000654345"/>
    </source>
</evidence>
<organism evidence="2 3">
    <name type="scientific">Ktedonobacter robiniae</name>
    <dbReference type="NCBI Taxonomy" id="2778365"/>
    <lineage>
        <taxon>Bacteria</taxon>
        <taxon>Bacillati</taxon>
        <taxon>Chloroflexota</taxon>
        <taxon>Ktedonobacteria</taxon>
        <taxon>Ktedonobacterales</taxon>
        <taxon>Ktedonobacteraceae</taxon>
        <taxon>Ktedonobacter</taxon>
    </lineage>
</organism>
<dbReference type="Proteomes" id="UP000654345">
    <property type="component" value="Unassembled WGS sequence"/>
</dbReference>
<keyword evidence="3" id="KW-1185">Reference proteome</keyword>
<feature type="domain" description="DinB-like" evidence="1">
    <location>
        <begin position="16"/>
        <end position="148"/>
    </location>
</feature>
<proteinExistence type="predicted"/>
<reference evidence="2 3" key="1">
    <citation type="journal article" date="2021" name="Int. J. Syst. Evol. Microbiol.">
        <title>Reticulibacter mediterranei gen. nov., sp. nov., within the new family Reticulibacteraceae fam. nov., and Ktedonospora formicarum gen. nov., sp. nov., Ktedonobacter robiniae sp. nov., Dictyobacter formicarum sp. nov. and Dictyobacter arantiisoli sp. nov., belonging to the class Ktedonobacteria.</title>
        <authorList>
            <person name="Yabe S."/>
            <person name="Zheng Y."/>
            <person name="Wang C.M."/>
            <person name="Sakai Y."/>
            <person name="Abe K."/>
            <person name="Yokota A."/>
            <person name="Donadio S."/>
            <person name="Cavaletti L."/>
            <person name="Monciardini P."/>
        </authorList>
    </citation>
    <scope>NUCLEOTIDE SEQUENCE [LARGE SCALE GENOMIC DNA]</scope>
    <source>
        <strain evidence="2 3">SOSP1-30</strain>
    </source>
</reference>